<dbReference type="RefSeq" id="WP_128421161.1">
    <property type="nucleotide sequence ID" value="NZ_CP049017.1"/>
</dbReference>
<evidence type="ECO:0000313" key="3">
    <source>
        <dbReference type="Proteomes" id="UP000239898"/>
    </source>
</evidence>
<name>A0A2S6ZCQ2_9XANT</name>
<keyword evidence="3" id="KW-1185">Reference proteome</keyword>
<dbReference type="InterPro" id="IPR050816">
    <property type="entry name" value="Flavin-dep_Halogenase_NPB"/>
</dbReference>
<dbReference type="AlphaFoldDB" id="A0A2S6ZCQ2"/>
<evidence type="ECO:0000313" key="2">
    <source>
        <dbReference type="EMBL" id="PPT87762.1"/>
    </source>
</evidence>
<dbReference type="PRINTS" id="PR00420">
    <property type="entry name" value="RNGMNOXGNASE"/>
</dbReference>
<accession>A0A2S6ZCQ2</accession>
<evidence type="ECO:0000259" key="1">
    <source>
        <dbReference type="Pfam" id="PF01494"/>
    </source>
</evidence>
<dbReference type="EMBL" id="MIGX01000087">
    <property type="protein sequence ID" value="PPT87762.1"/>
    <property type="molecule type" value="Genomic_DNA"/>
</dbReference>
<dbReference type="Gene3D" id="3.50.50.60">
    <property type="entry name" value="FAD/NAD(P)-binding domain"/>
    <property type="match status" value="1"/>
</dbReference>
<dbReference type="InterPro" id="IPR036188">
    <property type="entry name" value="FAD/NAD-bd_sf"/>
</dbReference>
<feature type="domain" description="FAD-binding" evidence="1">
    <location>
        <begin position="23"/>
        <end position="349"/>
    </location>
</feature>
<dbReference type="PANTHER" id="PTHR43747">
    <property type="entry name" value="FAD-BINDING PROTEIN"/>
    <property type="match status" value="1"/>
</dbReference>
<protein>
    <submittedName>
        <fullName evidence="2">Hydroxylase</fullName>
    </submittedName>
</protein>
<reference evidence="2 3" key="1">
    <citation type="submission" date="2016-08" db="EMBL/GenBank/DDBJ databases">
        <title>Evolution of the type three secretion system and type three effector repertoires in Xanthomonas.</title>
        <authorList>
            <person name="Merda D."/>
            <person name="Briand M."/>
            <person name="Bosis E."/>
            <person name="Rousseau C."/>
            <person name="Portier P."/>
            <person name="Jacques M.-A."/>
            <person name="Fischer-Le Saux M."/>
        </authorList>
    </citation>
    <scope>NUCLEOTIDE SEQUENCE [LARGE SCALE GENOMIC DNA]</scope>
    <source>
        <strain evidence="2 3">CFBP 4691</strain>
    </source>
</reference>
<comment type="caution">
    <text evidence="2">The sequence shown here is derived from an EMBL/GenBank/DDBJ whole genome shotgun (WGS) entry which is preliminary data.</text>
</comment>
<gene>
    <name evidence="2" type="ORF">XthCFBP4691_15055</name>
</gene>
<dbReference type="Pfam" id="PF01494">
    <property type="entry name" value="FAD_binding_3"/>
    <property type="match status" value="1"/>
</dbReference>
<dbReference type="Proteomes" id="UP000239898">
    <property type="component" value="Unassembled WGS sequence"/>
</dbReference>
<dbReference type="SUPFAM" id="SSF51905">
    <property type="entry name" value="FAD/NAD(P)-binding domain"/>
    <property type="match status" value="1"/>
</dbReference>
<dbReference type="GO" id="GO:0071949">
    <property type="term" value="F:FAD binding"/>
    <property type="evidence" value="ECO:0007669"/>
    <property type="project" value="InterPro"/>
</dbReference>
<proteinExistence type="predicted"/>
<dbReference type="InterPro" id="IPR002938">
    <property type="entry name" value="FAD-bd"/>
</dbReference>
<sequence length="453" mass="50150">MNSTAASGSFSAPPQAPAAETPDVLVIGGGPAGCTAATLLAQKGWKVTLLEKDRHPRFHIGESLLPMNIPILQRLGVLEQVRAIGVLKLGADFPNDAGGYNTFRFAQALDAQSDYAFQVPRAAFDRILFAHARAAGADLREQTRVQAVQLDGERPLVQACGADGVRTFRPRYLIDASGRDAFLGNRLKLKRANPRHQSAALFSHFRGVARRPGEDAGNISIYRHAHGWMWLIPLPDDVMSVGAVCYPAYMKTRQGSDSAALLLRTLALNPDVAARMAGAQRVAPVHATGNYAYECTRMSGPRWLMLGDAYAFVDPMFSSGVYLAMHSAERGAAMVDAALRDPAREARLQRGLEKHLRRGLNEFKWFIYRFTSPTMRELFAQPRNVLQVEQAVVAMLAGDVFDNRAVWRRLRVFRAIYAMSAAAMLSRAWRSWRQRRRQAREPFHGDTLHGDNA</sequence>
<organism evidence="2 3">
    <name type="scientific">Xanthomonas theicola</name>
    <dbReference type="NCBI Taxonomy" id="56464"/>
    <lineage>
        <taxon>Bacteria</taxon>
        <taxon>Pseudomonadati</taxon>
        <taxon>Pseudomonadota</taxon>
        <taxon>Gammaproteobacteria</taxon>
        <taxon>Lysobacterales</taxon>
        <taxon>Lysobacteraceae</taxon>
        <taxon>Xanthomonas</taxon>
    </lineage>
</organism>
<dbReference type="PANTHER" id="PTHR43747:SF1">
    <property type="entry name" value="SLR1998 PROTEIN"/>
    <property type="match status" value="1"/>
</dbReference>
<dbReference type="OrthoDB" id="103324at2"/>